<evidence type="ECO:0000313" key="3">
    <source>
        <dbReference type="Proteomes" id="UP000826661"/>
    </source>
</evidence>
<keyword evidence="1" id="KW-1133">Transmembrane helix</keyword>
<keyword evidence="1" id="KW-0472">Membrane</keyword>
<keyword evidence="3" id="KW-1185">Reference proteome</keyword>
<gene>
    <name evidence="2" type="ORF">H0G86_005883</name>
</gene>
<protein>
    <submittedName>
        <fullName evidence="2">Uncharacterized protein</fullName>
    </submittedName>
</protein>
<organism evidence="2 3">
    <name type="scientific">Trichoderma simmonsii</name>
    <dbReference type="NCBI Taxonomy" id="1491479"/>
    <lineage>
        <taxon>Eukaryota</taxon>
        <taxon>Fungi</taxon>
        <taxon>Dikarya</taxon>
        <taxon>Ascomycota</taxon>
        <taxon>Pezizomycotina</taxon>
        <taxon>Sordariomycetes</taxon>
        <taxon>Hypocreomycetidae</taxon>
        <taxon>Hypocreales</taxon>
        <taxon>Hypocreaceae</taxon>
        <taxon>Trichoderma</taxon>
    </lineage>
</organism>
<accession>A0A8G0PDI3</accession>
<dbReference type="EMBL" id="CP075866">
    <property type="protein sequence ID" value="QYS98715.1"/>
    <property type="molecule type" value="Genomic_DNA"/>
</dbReference>
<dbReference type="AlphaFoldDB" id="A0A8G0PDI3"/>
<sequence length="224" mass="25141">MQRRQRECARQRCRAGQNQSRQKFGLGAARVSYIVTCLVHCRSWVIVRFRFQSRLRTSGFALADDAQIKSNPGLWPSLSRDAVVDAPGSIQGGKNRVGVDVLGLAHSHDPFLGEIFEIRFSVLLFLFFFLSSLPVLSAFRLCRRHVKFFAGSGFYREASRAWNSSRFASSDLVISQGLQQRLDRKKERKKVIKSVGPLAARVSGPSVLKALVVCLLDVNKISTR</sequence>
<evidence type="ECO:0000256" key="1">
    <source>
        <dbReference type="SAM" id="Phobius"/>
    </source>
</evidence>
<proteinExistence type="predicted"/>
<evidence type="ECO:0000313" key="2">
    <source>
        <dbReference type="EMBL" id="QYS98715.1"/>
    </source>
</evidence>
<feature type="transmembrane region" description="Helical" evidence="1">
    <location>
        <begin position="24"/>
        <end position="47"/>
    </location>
</feature>
<reference evidence="2 3" key="1">
    <citation type="journal article" date="2021" name="BMC Genomics">
        <title>Telomere-to-telomere genome assembly of asparaginase-producing Trichoderma simmonsii.</title>
        <authorList>
            <person name="Chung D."/>
            <person name="Kwon Y.M."/>
            <person name="Yang Y."/>
        </authorList>
    </citation>
    <scope>NUCLEOTIDE SEQUENCE [LARGE SCALE GENOMIC DNA]</scope>
    <source>
        <strain evidence="2 3">GH-Sj1</strain>
    </source>
</reference>
<feature type="transmembrane region" description="Helical" evidence="1">
    <location>
        <begin position="118"/>
        <end position="139"/>
    </location>
</feature>
<name>A0A8G0PDI3_9HYPO</name>
<dbReference type="Proteomes" id="UP000826661">
    <property type="component" value="Chromosome III"/>
</dbReference>
<keyword evidence="1" id="KW-0812">Transmembrane</keyword>